<keyword evidence="4" id="KW-1185">Reference proteome</keyword>
<dbReference type="PROSITE" id="PS51257">
    <property type="entry name" value="PROKAR_LIPOPROTEIN"/>
    <property type="match status" value="1"/>
</dbReference>
<evidence type="ECO:0000256" key="1">
    <source>
        <dbReference type="SAM" id="Phobius"/>
    </source>
</evidence>
<sequence length="397" mass="45704">MTWKTFFLTLLLLACLVGGSLLVPHTSGIALWGLLTGLSAVIIILLKEQHELLNCLVFHRQRPLSGYWNLLLVVCSVMLIVTAFEGVLQFQAQRNGEKRLLTLPQEWERYDTYVPGAKEAYYWHGKLHVFNEYGMRCTTPFTAKNSERCRIIVIGDSLTYGLGIAEEDTYTAIMQRELEKDFRVEVLNLGICTYQSEDIYTLLLSAVPQLTPDLVVYGVCLNDFLISTETERTHARLRAYAFPLPKAAKQFMLDQTLAGQFFERAYHEALMRLGLRATFLSNILDGLNDYQLRFTRDMTAMNFFVISNGLPPITAMVLDQYPVYHGRQHRVAQLAETILELARMNVIPTENYYKTYSGRQLHVSKWEGHPNEEANRIFAAHLIERLREHPVLQQYRK</sequence>
<evidence type="ECO:0000259" key="2">
    <source>
        <dbReference type="Pfam" id="PF13472"/>
    </source>
</evidence>
<dbReference type="STRING" id="1499966.U14_00012"/>
<dbReference type="InterPro" id="IPR036514">
    <property type="entry name" value="SGNH_hydro_sf"/>
</dbReference>
<dbReference type="EMBL" id="DF820455">
    <property type="protein sequence ID" value="GAK48805.1"/>
    <property type="molecule type" value="Genomic_DNA"/>
</dbReference>
<accession>A0A0S6VP92</accession>
<gene>
    <name evidence="3" type="ORF">U14_00012</name>
</gene>
<dbReference type="Gene3D" id="3.40.50.1110">
    <property type="entry name" value="SGNH hydrolase"/>
    <property type="match status" value="1"/>
</dbReference>
<dbReference type="SUPFAM" id="SSF52266">
    <property type="entry name" value="SGNH hydrolase"/>
    <property type="match status" value="1"/>
</dbReference>
<feature type="transmembrane region" description="Helical" evidence="1">
    <location>
        <begin position="67"/>
        <end position="88"/>
    </location>
</feature>
<feature type="domain" description="SGNH hydrolase-type esterase" evidence="2">
    <location>
        <begin position="153"/>
        <end position="376"/>
    </location>
</feature>
<keyword evidence="1" id="KW-0812">Transmembrane</keyword>
<keyword evidence="1" id="KW-0472">Membrane</keyword>
<name>A0A0S6VP92_9BACT</name>
<keyword evidence="1" id="KW-1133">Transmembrane helix</keyword>
<proteinExistence type="predicted"/>
<reference evidence="3" key="1">
    <citation type="journal article" date="2015" name="PeerJ">
        <title>First genomic representation of candidate bacterial phylum KSB3 points to enhanced environmental sensing as a trigger of wastewater bulking.</title>
        <authorList>
            <person name="Sekiguchi Y."/>
            <person name="Ohashi A."/>
            <person name="Parks D.H."/>
            <person name="Yamauchi T."/>
            <person name="Tyson G.W."/>
            <person name="Hugenholtz P."/>
        </authorList>
    </citation>
    <scope>NUCLEOTIDE SEQUENCE [LARGE SCALE GENOMIC DNA]</scope>
</reference>
<dbReference type="HOGENOM" id="CLU_693816_0_0_0"/>
<feature type="transmembrane region" description="Helical" evidence="1">
    <location>
        <begin position="29"/>
        <end position="46"/>
    </location>
</feature>
<dbReference type="AlphaFoldDB" id="A0A0S6VP92"/>
<evidence type="ECO:0000313" key="3">
    <source>
        <dbReference type="EMBL" id="GAK48805.1"/>
    </source>
</evidence>
<evidence type="ECO:0000313" key="4">
    <source>
        <dbReference type="Proteomes" id="UP000030700"/>
    </source>
</evidence>
<dbReference type="InterPro" id="IPR013830">
    <property type="entry name" value="SGNH_hydro"/>
</dbReference>
<dbReference type="Proteomes" id="UP000030700">
    <property type="component" value="Unassembled WGS sequence"/>
</dbReference>
<organism evidence="3">
    <name type="scientific">Candidatus Moduliflexus flocculans</name>
    <dbReference type="NCBI Taxonomy" id="1499966"/>
    <lineage>
        <taxon>Bacteria</taxon>
        <taxon>Candidatus Moduliflexota</taxon>
        <taxon>Candidatus Moduliflexia</taxon>
        <taxon>Candidatus Moduliflexales</taxon>
        <taxon>Candidatus Moduliflexaceae</taxon>
    </lineage>
</organism>
<protein>
    <recommendedName>
        <fullName evidence="2">SGNH hydrolase-type esterase domain-containing protein</fullName>
    </recommendedName>
</protein>
<dbReference type="Pfam" id="PF13472">
    <property type="entry name" value="Lipase_GDSL_2"/>
    <property type="match status" value="1"/>
</dbReference>